<keyword evidence="4" id="KW-1185">Reference proteome</keyword>
<dbReference type="AlphaFoldDB" id="A0A2N5CQ77"/>
<dbReference type="EMBL" id="PJRQ01000039">
    <property type="protein sequence ID" value="PLR09957.1"/>
    <property type="molecule type" value="Genomic_DNA"/>
</dbReference>
<gene>
    <name evidence="1" type="ORF">C1707_08200</name>
    <name evidence="2" type="ORF">CFHF_17865</name>
</gene>
<evidence type="ECO:0000313" key="4">
    <source>
        <dbReference type="Proteomes" id="UP000281192"/>
    </source>
</evidence>
<dbReference type="Proteomes" id="UP000234483">
    <property type="component" value="Unassembled WGS sequence"/>
</dbReference>
<protein>
    <submittedName>
        <fullName evidence="2">Conjugal transfer protein TrbK</fullName>
    </submittedName>
</protein>
<evidence type="ECO:0000313" key="2">
    <source>
        <dbReference type="EMBL" id="PLR09957.1"/>
    </source>
</evidence>
<dbReference type="KEGG" id="cfh:C1707_08200"/>
<name>A0A2N5CQ77_9CAUL</name>
<evidence type="ECO:0000313" key="1">
    <source>
        <dbReference type="EMBL" id="AYV46237.1"/>
    </source>
</evidence>
<dbReference type="Proteomes" id="UP000281192">
    <property type="component" value="Chromosome"/>
</dbReference>
<dbReference type="NCBIfam" id="TIGR04360">
    <property type="entry name" value="other_trbK"/>
    <property type="match status" value="1"/>
</dbReference>
<dbReference type="Pfam" id="PF20084">
    <property type="entry name" value="TrbK"/>
    <property type="match status" value="1"/>
</dbReference>
<dbReference type="RefSeq" id="WP_101714344.1">
    <property type="nucleotide sequence ID" value="NZ_CP026100.1"/>
</dbReference>
<dbReference type="OrthoDB" id="9815800at2"/>
<evidence type="ECO:0000313" key="3">
    <source>
        <dbReference type="Proteomes" id="UP000234483"/>
    </source>
</evidence>
<dbReference type="InterPro" id="IPR027587">
    <property type="entry name" value="TrbK"/>
</dbReference>
<accession>A0A2N5CQ77</accession>
<sequence length="89" mass="9357">MSPKALFRLGAIGFATLVILVAMIQASRHPVSSPPNMTTASRAPMLADDKAVLARCQHLGAAGAEDPECLAAWRAARSRFLGVAAKEAR</sequence>
<dbReference type="EMBL" id="CP026100">
    <property type="protein sequence ID" value="AYV46237.1"/>
    <property type="molecule type" value="Genomic_DNA"/>
</dbReference>
<proteinExistence type="predicted"/>
<organism evidence="2 3">
    <name type="scientific">Caulobacter flavus</name>
    <dbReference type="NCBI Taxonomy" id="1679497"/>
    <lineage>
        <taxon>Bacteria</taxon>
        <taxon>Pseudomonadati</taxon>
        <taxon>Pseudomonadota</taxon>
        <taxon>Alphaproteobacteria</taxon>
        <taxon>Caulobacterales</taxon>
        <taxon>Caulobacteraceae</taxon>
        <taxon>Caulobacter</taxon>
    </lineage>
</organism>
<reference evidence="2 3" key="1">
    <citation type="submission" date="2017-12" db="EMBL/GenBank/DDBJ databases">
        <title>The genome sequence of Caulobacter flavus CGMCC1 15093.</title>
        <authorList>
            <person name="Gao J."/>
            <person name="Mao X."/>
            <person name="Sun J."/>
        </authorList>
    </citation>
    <scope>NUCLEOTIDE SEQUENCE [LARGE SCALE GENOMIC DNA]</scope>
    <source>
        <strain evidence="2 3">CGMCC1 15093</strain>
    </source>
</reference>
<reference evidence="1 4" key="2">
    <citation type="submission" date="2018-01" db="EMBL/GenBank/DDBJ databases">
        <title>Complete genome sequence of Caulobacter flavus RHGG3.</title>
        <authorList>
            <person name="Yang E."/>
        </authorList>
    </citation>
    <scope>NUCLEOTIDE SEQUENCE [LARGE SCALE GENOMIC DNA]</scope>
    <source>
        <strain evidence="1 4">RHGG3</strain>
    </source>
</reference>